<evidence type="ECO:0000313" key="2">
    <source>
        <dbReference type="EMBL" id="QYX78061.1"/>
    </source>
</evidence>
<organism evidence="2 3">
    <name type="scientific">Streptomyces akebiae</name>
    <dbReference type="NCBI Taxonomy" id="2865673"/>
    <lineage>
        <taxon>Bacteria</taxon>
        <taxon>Bacillati</taxon>
        <taxon>Actinomycetota</taxon>
        <taxon>Actinomycetes</taxon>
        <taxon>Kitasatosporales</taxon>
        <taxon>Streptomycetaceae</taxon>
        <taxon>Streptomyces</taxon>
    </lineage>
</organism>
<dbReference type="RefSeq" id="WP_220646986.1">
    <property type="nucleotide sequence ID" value="NZ_CP080647.1"/>
</dbReference>
<proteinExistence type="predicted"/>
<evidence type="ECO:0000313" key="3">
    <source>
        <dbReference type="Proteomes" id="UP000827138"/>
    </source>
</evidence>
<accession>A0ABX8XQ74</accession>
<dbReference type="Proteomes" id="UP000827138">
    <property type="component" value="Chromosome"/>
</dbReference>
<sequence length="65" mass="6345">MQPRAGAGLTSIMVVLTVTLRPALGLGCLGAIRGGAGLVFPDTGDDAGPSEAPGRSPDGGRGTRV</sequence>
<keyword evidence="3" id="KW-1185">Reference proteome</keyword>
<name>A0ABX8XQ74_9ACTN</name>
<evidence type="ECO:0000256" key="1">
    <source>
        <dbReference type="SAM" id="MobiDB-lite"/>
    </source>
</evidence>
<dbReference type="EMBL" id="CP080647">
    <property type="protein sequence ID" value="QYX78061.1"/>
    <property type="molecule type" value="Genomic_DNA"/>
</dbReference>
<reference evidence="2 3" key="1">
    <citation type="submission" date="2021-08" db="EMBL/GenBank/DDBJ databases">
        <authorList>
            <person name="Ping M."/>
        </authorList>
    </citation>
    <scope>NUCLEOTIDE SEQUENCE [LARGE SCALE GENOMIC DNA]</scope>
    <source>
        <strain evidence="2 3">MG28</strain>
    </source>
</reference>
<protein>
    <submittedName>
        <fullName evidence="2">Uncharacterized protein</fullName>
    </submittedName>
</protein>
<feature type="region of interest" description="Disordered" evidence="1">
    <location>
        <begin position="39"/>
        <end position="65"/>
    </location>
</feature>
<gene>
    <name evidence="2" type="ORF">K1J60_17270</name>
</gene>